<dbReference type="Proteomes" id="UP000260644">
    <property type="component" value="Unassembled WGS sequence"/>
</dbReference>
<dbReference type="PANTHER" id="PTHR38436">
    <property type="entry name" value="POLYKETIDE CYCLASE SNOAL-LIKE DOMAIN"/>
    <property type="match status" value="1"/>
</dbReference>
<gene>
    <name evidence="1" type="ORF">DVR12_08600</name>
</gene>
<name>A0A3E1YCC2_9BACT</name>
<dbReference type="Gene3D" id="3.30.70.100">
    <property type="match status" value="1"/>
</dbReference>
<evidence type="ECO:0000313" key="1">
    <source>
        <dbReference type="EMBL" id="RFS23932.1"/>
    </source>
</evidence>
<organism evidence="1 2">
    <name type="scientific">Chitinophaga silvatica</name>
    <dbReference type="NCBI Taxonomy" id="2282649"/>
    <lineage>
        <taxon>Bacteria</taxon>
        <taxon>Pseudomonadati</taxon>
        <taxon>Bacteroidota</taxon>
        <taxon>Chitinophagia</taxon>
        <taxon>Chitinophagales</taxon>
        <taxon>Chitinophagaceae</taxon>
        <taxon>Chitinophaga</taxon>
    </lineage>
</organism>
<evidence type="ECO:0000313" key="2">
    <source>
        <dbReference type="Proteomes" id="UP000260644"/>
    </source>
</evidence>
<dbReference type="EMBL" id="QPMM01000003">
    <property type="protein sequence ID" value="RFS23932.1"/>
    <property type="molecule type" value="Genomic_DNA"/>
</dbReference>
<dbReference type="AlphaFoldDB" id="A0A3E1YCC2"/>
<dbReference type="Pfam" id="PF07366">
    <property type="entry name" value="SnoaL"/>
    <property type="match status" value="1"/>
</dbReference>
<dbReference type="SUPFAM" id="SSF54427">
    <property type="entry name" value="NTF2-like"/>
    <property type="match status" value="1"/>
</dbReference>
<dbReference type="GO" id="GO:0030638">
    <property type="term" value="P:polyketide metabolic process"/>
    <property type="evidence" value="ECO:0007669"/>
    <property type="project" value="InterPro"/>
</dbReference>
<dbReference type="PANTHER" id="PTHR38436:SF1">
    <property type="entry name" value="ESTER CYCLASE"/>
    <property type="match status" value="1"/>
</dbReference>
<keyword evidence="2" id="KW-1185">Reference proteome</keyword>
<protein>
    <recommendedName>
        <fullName evidence="3">Ester cyclase</fullName>
    </recommendedName>
</protein>
<comment type="caution">
    <text evidence="1">The sequence shown here is derived from an EMBL/GenBank/DDBJ whole genome shotgun (WGS) entry which is preliminary data.</text>
</comment>
<dbReference type="SUPFAM" id="SSF54909">
    <property type="entry name" value="Dimeric alpha+beta barrel"/>
    <property type="match status" value="1"/>
</dbReference>
<dbReference type="InterPro" id="IPR009959">
    <property type="entry name" value="Cyclase_SnoaL-like"/>
</dbReference>
<dbReference type="InterPro" id="IPR032710">
    <property type="entry name" value="NTF2-like_dom_sf"/>
</dbReference>
<reference evidence="1 2" key="1">
    <citation type="submission" date="2018-07" db="EMBL/GenBank/DDBJ databases">
        <title>Chitinophaga K2CV101002-2 sp. nov., isolated from a monsoon evergreen broad-leaved forest soil.</title>
        <authorList>
            <person name="Lv Y."/>
        </authorList>
    </citation>
    <scope>NUCLEOTIDE SEQUENCE [LARGE SCALE GENOMIC DNA]</scope>
    <source>
        <strain evidence="1 2">GDMCC 1.1288</strain>
    </source>
</reference>
<proteinExistence type="predicted"/>
<dbReference type="Gene3D" id="3.10.450.50">
    <property type="match status" value="1"/>
</dbReference>
<dbReference type="InterPro" id="IPR011008">
    <property type="entry name" value="Dimeric_a/b-barrel"/>
</dbReference>
<evidence type="ECO:0008006" key="3">
    <source>
        <dbReference type="Google" id="ProtNLM"/>
    </source>
</evidence>
<accession>A0A3E1YCC2</accession>
<sequence>MIQTNVIKTSVKNQSMETITNSNRTVVQSLYRFLNNKTFDQIQSIVSEDYVNDNGEKGINGFTKGFIGFINAFPDAKWTISEVITEGDKVVVMQTVEGTQKNQFQNIPPTNKKIQISGVVIYELEDGLIINHIVHTDRLGVLQQLGVLPTDLSALKPEEGIYLVDKFNIPQEALNEFTDRMEYNRKLIRQLPGFIKDEVLIENNTNGYTGIMTVAVWQNQKSLDHAKEVVQADYKKIDFNPATFTQRLNITMVREIYHQP</sequence>